<organism evidence="1 2">
    <name type="scientific">Terrabacter terrae</name>
    <dbReference type="NCBI Taxonomy" id="318434"/>
    <lineage>
        <taxon>Bacteria</taxon>
        <taxon>Bacillati</taxon>
        <taxon>Actinomycetota</taxon>
        <taxon>Actinomycetes</taxon>
        <taxon>Micrococcales</taxon>
        <taxon>Intrasporangiaceae</taxon>
        <taxon>Terrabacter</taxon>
    </lineage>
</organism>
<dbReference type="Proteomes" id="UP001501285">
    <property type="component" value="Unassembled WGS sequence"/>
</dbReference>
<evidence type="ECO:0000313" key="1">
    <source>
        <dbReference type="EMBL" id="GAA2025835.1"/>
    </source>
</evidence>
<protein>
    <submittedName>
        <fullName evidence="1">Uncharacterized protein</fullName>
    </submittedName>
</protein>
<sequence length="58" mass="6225">MLAMATLGDMVIIGVVEARRAALALALRAPPRPASGATSWNPSSWKAHGSYRRVEVYT</sequence>
<accession>A0ABP5FFX8</accession>
<proteinExistence type="predicted"/>
<gene>
    <name evidence="1" type="ORF">GCM10009740_14460</name>
</gene>
<reference evidence="2" key="1">
    <citation type="journal article" date="2019" name="Int. J. Syst. Evol. Microbiol.">
        <title>The Global Catalogue of Microorganisms (GCM) 10K type strain sequencing project: providing services to taxonomists for standard genome sequencing and annotation.</title>
        <authorList>
            <consortium name="The Broad Institute Genomics Platform"/>
            <consortium name="The Broad Institute Genome Sequencing Center for Infectious Disease"/>
            <person name="Wu L."/>
            <person name="Ma J."/>
        </authorList>
    </citation>
    <scope>NUCLEOTIDE SEQUENCE [LARGE SCALE GENOMIC DNA]</scope>
    <source>
        <strain evidence="2">JCM 14283</strain>
    </source>
</reference>
<evidence type="ECO:0000313" key="2">
    <source>
        <dbReference type="Proteomes" id="UP001501285"/>
    </source>
</evidence>
<comment type="caution">
    <text evidence="1">The sequence shown here is derived from an EMBL/GenBank/DDBJ whole genome shotgun (WGS) entry which is preliminary data.</text>
</comment>
<name>A0ABP5FFX8_9MICO</name>
<dbReference type="EMBL" id="BAAANB010000003">
    <property type="protein sequence ID" value="GAA2025835.1"/>
    <property type="molecule type" value="Genomic_DNA"/>
</dbReference>
<keyword evidence="2" id="KW-1185">Reference proteome</keyword>